<dbReference type="CDD" id="cd18793">
    <property type="entry name" value="SF2_C_SNF"/>
    <property type="match status" value="1"/>
</dbReference>
<feature type="compositionally biased region" description="Basic and acidic residues" evidence="6">
    <location>
        <begin position="1167"/>
        <end position="1180"/>
    </location>
</feature>
<evidence type="ECO:0000259" key="8">
    <source>
        <dbReference type="PROSITE" id="PS51194"/>
    </source>
</evidence>
<feature type="compositionally biased region" description="Gly residues" evidence="6">
    <location>
        <begin position="240"/>
        <end position="256"/>
    </location>
</feature>
<evidence type="ECO:0000256" key="5">
    <source>
        <dbReference type="ARBA" id="ARBA00023242"/>
    </source>
</evidence>
<dbReference type="Gene3D" id="3.40.50.10810">
    <property type="entry name" value="Tandem AAA-ATPase domain"/>
    <property type="match status" value="1"/>
</dbReference>
<gene>
    <name evidence="9" type="ORF">PODANS_2_12620</name>
</gene>
<keyword evidence="5" id="KW-0539">Nucleus</keyword>
<dbReference type="InterPro" id="IPR014001">
    <property type="entry name" value="Helicase_ATP-bd"/>
</dbReference>
<evidence type="ECO:0000256" key="4">
    <source>
        <dbReference type="ARBA" id="ARBA00022840"/>
    </source>
</evidence>
<feature type="region of interest" description="Disordered" evidence="6">
    <location>
        <begin position="1167"/>
        <end position="1203"/>
    </location>
</feature>
<dbReference type="PROSITE" id="PS51194">
    <property type="entry name" value="HELICASE_CTER"/>
    <property type="match status" value="1"/>
</dbReference>
<name>B2B7X9_PODAN</name>
<sequence>MLFLSSQWLVDRDSVPSCPCKSGDGGFMGGKRPLSKSAKICGGRASYGERVGVGFGAVCWMFNKAVVVMTLMSEKGRKYSKFTHSIKMKLRNSSRKDHLLVATTLDRVTHCPVKTQRWSRAHVPLSRSLLSVLPFKPRQALQLTYSVQFRIFSHGQAERVATCKIAAQMDGDEIEISDDDLTASSVDGDQPAVTNSLGKRKSPVPPELEERVVWTDDPDDGTALNQPRATKRRATAATTGGRGRGGPRGAGRGGGVRSERKRTIKIEDPGTQQEYEEAEVPAYLQQRRRRFDRDREQLKAGGLKIPPDYSELYFSDDERQFQHAERPQFDERSGIKPCRPKKQIELEYSAGIIPASIAQYLRDYQVEGVRFLHQRFIYQKGCILGDDMGLGKTVQVAAFLTAAFGKTGDERDAKRMRKMRRAGGCWYPRVLIVCPGSLIQNWKNELNRWGWWHIDLFHGVGKEDVLGAAKAGRLEVMITTYMTYKNNCDAVNAIDWDCVVADECHQLKDRRSETTRAMGRVNAMCRIGLTGTAIQNKYEELWTLLNWTNPGRFGTLAEWTTTITKPLTVGQSHEATLKQLSLARTTAKKLVHNLLPDYFLRRIKTLIADQLPKKSDKVVFCPLTDIQSHAYQNFIDGDQVQYIICASEPCPCASGRKQGWCCYKILEDGRPWKSLTFPCLTTLQKIANHLTLLLPSSADPNDKQSTELSTLRTCIPDGWEKLWQERDSMLSLANPEFCGKWKVLKKLLQFWHSNGDKVLVFSHSVRLLRILRHLFNNTNYNVSFLDGSLSYEERQNVVDEFNTDPAQFVFLISTKAGGVGLNITSANKVVIFDPHWNPAYDLQAQDRAYRIGQIRDVDVFRLISAGTIEEIVYARQIYKQQQANIGYNASNERRYFKGVQKDSTRKGEIFGLGNLLSYHPDQVVLREIVNKTNVAEAKAGVLLSDIDLEKLAKDKDDEINLVKQEDDSDETGMSQLAKLITIENKEDMLKSRKTQKPQSDAVAAILASAGVEYTHENSEVVGTSRVEEKLSRRAELAANKDSQELGGDRALFADSQANSVPDTDSVWKVHYKFNPPAAAMRRQFCSMAKEFGFANATGFALVVESWTQEQRRNCLETFYRSREAKLLEKELDELRVIEAQEQPSPSIVSIEDDAVMEYGAQLEGVMRKGEGNGPVVHEDAGNTLPAPPRPTIFLSDNDEDDEL</sequence>
<keyword evidence="3" id="KW-0378">Hydrolase</keyword>
<feature type="domain" description="Helicase ATP-binding" evidence="7">
    <location>
        <begin position="373"/>
        <end position="551"/>
    </location>
</feature>
<keyword evidence="4" id="KW-0067">ATP-binding</keyword>
<dbReference type="InterPro" id="IPR050496">
    <property type="entry name" value="SNF2_RAD54_helicase_repair"/>
</dbReference>
<dbReference type="PROSITE" id="PS51192">
    <property type="entry name" value="HELICASE_ATP_BIND_1"/>
    <property type="match status" value="1"/>
</dbReference>
<dbReference type="AlphaFoldDB" id="B2B7X9"/>
<evidence type="ECO:0000256" key="6">
    <source>
        <dbReference type="SAM" id="MobiDB-lite"/>
    </source>
</evidence>
<dbReference type="GO" id="GO:0005524">
    <property type="term" value="F:ATP binding"/>
    <property type="evidence" value="ECO:0007669"/>
    <property type="project" value="InterPro"/>
</dbReference>
<dbReference type="Gene3D" id="3.40.50.300">
    <property type="entry name" value="P-loop containing nucleotide triphosphate hydrolases"/>
    <property type="match status" value="1"/>
</dbReference>
<dbReference type="FunFam" id="3.40.50.10810:FF:000019">
    <property type="entry name" value="DNA excision repair protein ERCC-6-like 2 isoform X1"/>
    <property type="match status" value="1"/>
</dbReference>
<comment type="subcellular location">
    <subcellularLocation>
        <location evidence="1">Nucleus</location>
    </subcellularLocation>
</comment>
<dbReference type="EMBL" id="CU640366">
    <property type="protein sequence ID" value="CAP73908.1"/>
    <property type="molecule type" value="Genomic_DNA"/>
</dbReference>
<dbReference type="Pfam" id="PF25806">
    <property type="entry name" value="RHH_ERCC6L2"/>
    <property type="match status" value="1"/>
</dbReference>
<evidence type="ECO:0000256" key="1">
    <source>
        <dbReference type="ARBA" id="ARBA00004123"/>
    </source>
</evidence>
<dbReference type="RefSeq" id="XP_001912079.1">
    <property type="nucleotide sequence ID" value="XM_001912044.1"/>
</dbReference>
<reference evidence="9" key="2">
    <citation type="submission" date="2008-07" db="EMBL/GenBank/DDBJ databases">
        <authorList>
            <person name="Genoscope - CEA"/>
        </authorList>
    </citation>
    <scope>NUCLEOTIDE SEQUENCE</scope>
    <source>
        <strain evidence="9">S mat+</strain>
    </source>
</reference>
<dbReference type="VEuPathDB" id="FungiDB:PODANS_2_12620"/>
<dbReference type="InterPro" id="IPR057931">
    <property type="entry name" value="RHH_ERCC6L2"/>
</dbReference>
<dbReference type="InterPro" id="IPR049730">
    <property type="entry name" value="SNF2/RAD54-like_C"/>
</dbReference>
<evidence type="ECO:0000313" key="9">
    <source>
        <dbReference type="EMBL" id="CAP73908.1"/>
    </source>
</evidence>
<keyword evidence="2" id="KW-0547">Nucleotide-binding</keyword>
<dbReference type="GeneID" id="6196643"/>
<dbReference type="InterPro" id="IPR027417">
    <property type="entry name" value="P-loop_NTPase"/>
</dbReference>
<feature type="region of interest" description="Disordered" evidence="6">
    <location>
        <begin position="180"/>
        <end position="265"/>
    </location>
</feature>
<dbReference type="GO" id="GO:0016787">
    <property type="term" value="F:hydrolase activity"/>
    <property type="evidence" value="ECO:0007669"/>
    <property type="project" value="UniProtKB-KW"/>
</dbReference>
<dbReference type="Pfam" id="PF14773">
    <property type="entry name" value="VIGSSK"/>
    <property type="match status" value="1"/>
</dbReference>
<dbReference type="PANTHER" id="PTHR45629">
    <property type="entry name" value="SNF2/RAD54 FAMILY MEMBER"/>
    <property type="match status" value="1"/>
</dbReference>
<dbReference type="InterPro" id="IPR000330">
    <property type="entry name" value="SNF2_N"/>
</dbReference>
<dbReference type="InterPro" id="IPR038718">
    <property type="entry name" value="SNF2-like_sf"/>
</dbReference>
<dbReference type="OrthoDB" id="413460at2759"/>
<dbReference type="KEGG" id="pan:PODANSg9125"/>
<dbReference type="GO" id="GO:0005634">
    <property type="term" value="C:nucleus"/>
    <property type="evidence" value="ECO:0007669"/>
    <property type="project" value="UniProtKB-SubCell"/>
</dbReference>
<dbReference type="SUPFAM" id="SSF52540">
    <property type="entry name" value="P-loop containing nucleoside triphosphate hydrolases"/>
    <property type="match status" value="2"/>
</dbReference>
<dbReference type="HOGENOM" id="CLU_000315_4_0_1"/>
<dbReference type="Pfam" id="PF00271">
    <property type="entry name" value="Helicase_C"/>
    <property type="match status" value="1"/>
</dbReference>
<dbReference type="SMART" id="SM00487">
    <property type="entry name" value="DEXDc"/>
    <property type="match status" value="1"/>
</dbReference>
<evidence type="ECO:0000256" key="3">
    <source>
        <dbReference type="ARBA" id="ARBA00022801"/>
    </source>
</evidence>
<feature type="domain" description="Helicase C-terminal" evidence="8">
    <location>
        <begin position="743"/>
        <end position="896"/>
    </location>
</feature>
<dbReference type="InterPro" id="IPR001650">
    <property type="entry name" value="Helicase_C-like"/>
</dbReference>
<dbReference type="SMART" id="SM00490">
    <property type="entry name" value="HELICc"/>
    <property type="match status" value="1"/>
</dbReference>
<evidence type="ECO:0000259" key="7">
    <source>
        <dbReference type="PROSITE" id="PS51192"/>
    </source>
</evidence>
<evidence type="ECO:0000256" key="2">
    <source>
        <dbReference type="ARBA" id="ARBA00022741"/>
    </source>
</evidence>
<reference evidence="9" key="1">
    <citation type="journal article" date="2008" name="Genome Biol.">
        <title>The genome sequence of the model ascomycete fungus Podospora anserina.</title>
        <authorList>
            <person name="Espagne E."/>
            <person name="Lespinet O."/>
            <person name="Malagnac F."/>
            <person name="Da Silva C."/>
            <person name="Jaillon O."/>
            <person name="Porcel B.M."/>
            <person name="Couloux A."/>
            <person name="Aury J.-M."/>
            <person name="Segurens B."/>
            <person name="Poulain J."/>
            <person name="Anthouard V."/>
            <person name="Grossetete S."/>
            <person name="Khalili H."/>
            <person name="Coppin E."/>
            <person name="Dequard-Chablat M."/>
            <person name="Picard M."/>
            <person name="Contamine V."/>
            <person name="Arnaise S."/>
            <person name="Bourdais A."/>
            <person name="Berteaux-Lecellier V."/>
            <person name="Gautheret D."/>
            <person name="de Vries R.P."/>
            <person name="Battaglia E."/>
            <person name="Coutinho P.M."/>
            <person name="Danchin E.G.J."/>
            <person name="Henrissat B."/>
            <person name="El Khoury R."/>
            <person name="Sainsard-Chanet A."/>
            <person name="Boivin A."/>
            <person name="Pinan-Lucarre B."/>
            <person name="Sellem C.H."/>
            <person name="Debuchy R."/>
            <person name="Wincker P."/>
            <person name="Weissenbach J."/>
            <person name="Silar P."/>
        </authorList>
    </citation>
    <scope>NUCLEOTIDE SEQUENCE [LARGE SCALE GENOMIC DNA]</scope>
    <source>
        <strain evidence="9">S mat+</strain>
    </source>
</reference>
<feature type="compositionally biased region" description="Polar residues" evidence="6">
    <location>
        <begin position="182"/>
        <end position="197"/>
    </location>
</feature>
<dbReference type="PANTHER" id="PTHR45629:SF7">
    <property type="entry name" value="DNA EXCISION REPAIR PROTEIN ERCC-6-RELATED"/>
    <property type="match status" value="1"/>
</dbReference>
<organism evidence="9">
    <name type="scientific">Podospora anserina (strain S / ATCC MYA-4624 / DSM 980 / FGSC 10383)</name>
    <name type="common">Pleurage anserina</name>
    <dbReference type="NCBI Taxonomy" id="515849"/>
    <lineage>
        <taxon>Eukaryota</taxon>
        <taxon>Fungi</taxon>
        <taxon>Dikarya</taxon>
        <taxon>Ascomycota</taxon>
        <taxon>Pezizomycotina</taxon>
        <taxon>Sordariomycetes</taxon>
        <taxon>Sordariomycetidae</taxon>
        <taxon>Sordariales</taxon>
        <taxon>Podosporaceae</taxon>
        <taxon>Podospora</taxon>
        <taxon>Podospora anserina</taxon>
    </lineage>
</organism>
<proteinExistence type="predicted"/>
<dbReference type="InterPro" id="IPR029256">
    <property type="entry name" value="Heliccase-ass-bd"/>
</dbReference>
<protein>
    <submittedName>
        <fullName evidence="9">Podospora anserina S mat+ genomic DNA chromosome 2, supercontig 2</fullName>
    </submittedName>
</protein>
<accession>B2B7X9</accession>
<dbReference type="Pfam" id="PF00176">
    <property type="entry name" value="SNF2-rel_dom"/>
    <property type="match status" value="1"/>
</dbReference>